<dbReference type="PROSITE" id="PS50125">
    <property type="entry name" value="GUANYLATE_CYCLASE_2"/>
    <property type="match status" value="1"/>
</dbReference>
<evidence type="ECO:0000313" key="4">
    <source>
        <dbReference type="Proteomes" id="UP000434052"/>
    </source>
</evidence>
<feature type="domain" description="Guanylate cyclase" evidence="2">
    <location>
        <begin position="461"/>
        <end position="593"/>
    </location>
</feature>
<dbReference type="PANTHER" id="PTHR43081">
    <property type="entry name" value="ADENYLATE CYCLASE, TERMINAL-DIFFERENTIATION SPECIFIC-RELATED"/>
    <property type="match status" value="1"/>
</dbReference>
<dbReference type="InterPro" id="IPR001054">
    <property type="entry name" value="A/G_cyclase"/>
</dbReference>
<dbReference type="Proteomes" id="UP000434052">
    <property type="component" value="Unassembled WGS sequence"/>
</dbReference>
<feature type="transmembrane region" description="Helical" evidence="1">
    <location>
        <begin position="399"/>
        <end position="419"/>
    </location>
</feature>
<dbReference type="InterPro" id="IPR007890">
    <property type="entry name" value="CHASE2"/>
</dbReference>
<dbReference type="GO" id="GO:0006171">
    <property type="term" value="P:cAMP biosynthetic process"/>
    <property type="evidence" value="ECO:0007669"/>
    <property type="project" value="TreeGrafter"/>
</dbReference>
<keyword evidence="1" id="KW-0472">Membrane</keyword>
<feature type="transmembrane region" description="Helical" evidence="1">
    <location>
        <begin position="375"/>
        <end position="393"/>
    </location>
</feature>
<evidence type="ECO:0000256" key="1">
    <source>
        <dbReference type="SAM" id="Phobius"/>
    </source>
</evidence>
<dbReference type="GO" id="GO:0035556">
    <property type="term" value="P:intracellular signal transduction"/>
    <property type="evidence" value="ECO:0007669"/>
    <property type="project" value="InterPro"/>
</dbReference>
<dbReference type="SUPFAM" id="SSF55073">
    <property type="entry name" value="Nucleotide cyclase"/>
    <property type="match status" value="1"/>
</dbReference>
<evidence type="ECO:0000313" key="3">
    <source>
        <dbReference type="EMBL" id="TVM36689.1"/>
    </source>
</evidence>
<comment type="caution">
    <text evidence="3">The sequence shown here is derived from an EMBL/GenBank/DDBJ whole genome shotgun (WGS) entry which is preliminary data.</text>
</comment>
<dbReference type="SMART" id="SM01080">
    <property type="entry name" value="CHASE2"/>
    <property type="match status" value="1"/>
</dbReference>
<reference evidence="3 4" key="1">
    <citation type="submission" date="2018-06" db="EMBL/GenBank/DDBJ databases">
        <title>Complete genome of Desulfovibrio marinus P48SEP.</title>
        <authorList>
            <person name="Crispim J.S."/>
            <person name="Vidigal P.M.P."/>
            <person name="Silva L.C.F."/>
            <person name="Araujo L.C."/>
            <person name="Laguardia C.N."/>
            <person name="Dias R.S."/>
            <person name="Sousa M.P."/>
            <person name="Paula S.O."/>
            <person name="Silva C."/>
        </authorList>
    </citation>
    <scope>NUCLEOTIDE SEQUENCE [LARGE SCALE GENOMIC DNA]</scope>
    <source>
        <strain evidence="3 4">P48SEP</strain>
    </source>
</reference>
<gene>
    <name evidence="3" type="ORF">DQK91_01850</name>
</gene>
<dbReference type="GO" id="GO:0004016">
    <property type="term" value="F:adenylate cyclase activity"/>
    <property type="evidence" value="ECO:0007669"/>
    <property type="project" value="UniProtKB-ARBA"/>
</dbReference>
<dbReference type="InterPro" id="IPR029787">
    <property type="entry name" value="Nucleotide_cyclase"/>
</dbReference>
<dbReference type="InterPro" id="IPR050697">
    <property type="entry name" value="Adenylyl/Guanylyl_Cyclase_3/4"/>
</dbReference>
<proteinExistence type="predicted"/>
<dbReference type="Gene3D" id="3.30.70.1230">
    <property type="entry name" value="Nucleotide cyclase"/>
    <property type="match status" value="1"/>
</dbReference>
<sequence length="713" mass="77420">MALPLLNRKRLLHGLAVGLLAAFAAVALWRLGWLESLELRTYDWRARILAQASPNRDRIQLIMVDQNSLDWASNELGLGWPWPREMYAAVADFCRRAGVRALAFDVLFTEPSKYGVSDDQRFGRAIETQGATVLPLFLGRSTGQERAWPPDAPDPDVRITGMDSWLHSRREQELTFPRAAFPPPPIRSRARLLANVASQPDADGVYRRLPLFALFDGRTVPSLALGLRIAGTDGLKLSLQNDALHLDGAAIRLDASGQALINFRRPGNYTVHSAAQIIRSELLLREGKPPDIDPASLSGSYVLFGFVAPGLFDLRPSPVSGVSSGTAIHAAALDNLLTGDFIAPAPEWLALLLLLALPVAAALTVFLVPMGHAAAAVIGLILPPIVATASYAQGWQVPLAGPTLGAAAAVLASLAVLHATEGRQRRFIRSAFGRYLSPAVIDMLIRHPERMCLGGEQRTLSIFFSDIENFTAISEGLSPEALTEFLNDYLSAMTNIILDEGGTLDKYEGDAIIAFWNAPLDQPDHAIRCIRAALRCQKRLAAMQPEFARRVGRTVRTRIGLNTGAAVVGNLGSDARFDYSMIGDAVNIASRLEGANKVFGTYTIVSDETLAASGQAFPARPLARVVVVGRSSPLLIHEPMTPEDFAAHAEALQMFERGRALYCRGDLDEALRCFESFEETDPPAAAYAAQCRLLLSGQGVPDGWCGDWRLTRK</sequence>
<dbReference type="AlphaFoldDB" id="A0A6P1ZMX2"/>
<dbReference type="CDD" id="cd07302">
    <property type="entry name" value="CHD"/>
    <property type="match status" value="1"/>
</dbReference>
<dbReference type="Pfam" id="PF00211">
    <property type="entry name" value="Guanylate_cyc"/>
    <property type="match status" value="1"/>
</dbReference>
<evidence type="ECO:0000259" key="2">
    <source>
        <dbReference type="PROSITE" id="PS50125"/>
    </source>
</evidence>
<keyword evidence="1" id="KW-0812">Transmembrane</keyword>
<organism evidence="3 4">
    <name type="scientific">Oceanidesulfovibrio marinus</name>
    <dbReference type="NCBI Taxonomy" id="370038"/>
    <lineage>
        <taxon>Bacteria</taxon>
        <taxon>Pseudomonadati</taxon>
        <taxon>Thermodesulfobacteriota</taxon>
        <taxon>Desulfovibrionia</taxon>
        <taxon>Desulfovibrionales</taxon>
        <taxon>Desulfovibrionaceae</taxon>
        <taxon>Oceanidesulfovibrio</taxon>
    </lineage>
</organism>
<accession>A0A6P1ZMX2</accession>
<dbReference type="OrthoDB" id="9806735at2"/>
<dbReference type="RefSeq" id="WP_144233738.1">
    <property type="nucleotide sequence ID" value="NZ_QMIF01000001.1"/>
</dbReference>
<dbReference type="EMBL" id="QMIF01000001">
    <property type="protein sequence ID" value="TVM36689.1"/>
    <property type="molecule type" value="Genomic_DNA"/>
</dbReference>
<dbReference type="SMART" id="SM00044">
    <property type="entry name" value="CYCc"/>
    <property type="match status" value="1"/>
</dbReference>
<dbReference type="Pfam" id="PF05226">
    <property type="entry name" value="CHASE2"/>
    <property type="match status" value="1"/>
</dbReference>
<protein>
    <submittedName>
        <fullName evidence="3">Adenylate/guanylate cyclase domain-containing protein</fullName>
    </submittedName>
</protein>
<keyword evidence="1" id="KW-1133">Transmembrane helix</keyword>
<name>A0A6P1ZMX2_9BACT</name>
<feature type="transmembrane region" description="Helical" evidence="1">
    <location>
        <begin position="348"/>
        <end position="368"/>
    </location>
</feature>
<dbReference type="PANTHER" id="PTHR43081:SF1">
    <property type="entry name" value="ADENYLATE CYCLASE, TERMINAL-DIFFERENTIATION SPECIFIC"/>
    <property type="match status" value="1"/>
</dbReference>